<dbReference type="Gene3D" id="3.40.630.30">
    <property type="match status" value="1"/>
</dbReference>
<dbReference type="OrthoDB" id="9804153at2"/>
<proteinExistence type="predicted"/>
<organism evidence="2 3">
    <name type="scientific">Gemmobacter aquatilis</name>
    <dbReference type="NCBI Taxonomy" id="933059"/>
    <lineage>
        <taxon>Bacteria</taxon>
        <taxon>Pseudomonadati</taxon>
        <taxon>Pseudomonadota</taxon>
        <taxon>Alphaproteobacteria</taxon>
        <taxon>Rhodobacterales</taxon>
        <taxon>Paracoccaceae</taxon>
        <taxon>Gemmobacter</taxon>
    </lineage>
</organism>
<dbReference type="Pfam" id="PF13302">
    <property type="entry name" value="Acetyltransf_3"/>
    <property type="match status" value="1"/>
</dbReference>
<evidence type="ECO:0000259" key="1">
    <source>
        <dbReference type="PROSITE" id="PS51186"/>
    </source>
</evidence>
<reference evidence="2 3" key="1">
    <citation type="submission" date="2016-10" db="EMBL/GenBank/DDBJ databases">
        <authorList>
            <person name="de Groot N.N."/>
        </authorList>
    </citation>
    <scope>NUCLEOTIDE SEQUENCE [LARGE SCALE GENOMIC DNA]</scope>
    <source>
        <strain evidence="2 3">DSM 3857</strain>
    </source>
</reference>
<sequence length="168" mass="18957">MIRTARLLLRRAAPGDLADLHAVFSDAQAMRYWSRPAHTQLAETEATLARLMHALPPEADEFVLEHEGRVIGKAGMWRLAEIGFILHPDYWRGGYMSEALAALIPHLFANHRIDALTAEADPRNTGCLRLLAGFGFTETHRAERTLLWGDEWCDSVYLLCPRATYSSR</sequence>
<keyword evidence="3" id="KW-1185">Reference proteome</keyword>
<dbReference type="SUPFAM" id="SSF55729">
    <property type="entry name" value="Acyl-CoA N-acyltransferases (Nat)"/>
    <property type="match status" value="1"/>
</dbReference>
<dbReference type="Proteomes" id="UP000198761">
    <property type="component" value="Unassembled WGS sequence"/>
</dbReference>
<dbReference type="InterPro" id="IPR016181">
    <property type="entry name" value="Acyl_CoA_acyltransferase"/>
</dbReference>
<dbReference type="PROSITE" id="PS51186">
    <property type="entry name" value="GNAT"/>
    <property type="match status" value="1"/>
</dbReference>
<dbReference type="STRING" id="933059.SAMN04488103_10575"/>
<accession>A0A1H8GKH5</accession>
<dbReference type="PANTHER" id="PTHR43792">
    <property type="entry name" value="GNAT FAMILY, PUTATIVE (AFU_ORTHOLOGUE AFUA_3G00765)-RELATED-RELATED"/>
    <property type="match status" value="1"/>
</dbReference>
<keyword evidence="2" id="KW-0808">Transferase</keyword>
<gene>
    <name evidence="2" type="ORF">SAMN04488103_10575</name>
</gene>
<dbReference type="EMBL" id="FOCE01000005">
    <property type="protein sequence ID" value="SEN43808.1"/>
    <property type="molecule type" value="Genomic_DNA"/>
</dbReference>
<protein>
    <submittedName>
        <fullName evidence="2">Protein N-acetyltransferase, RimJ/RimL family</fullName>
    </submittedName>
</protein>
<evidence type="ECO:0000313" key="3">
    <source>
        <dbReference type="Proteomes" id="UP000198761"/>
    </source>
</evidence>
<feature type="domain" description="N-acetyltransferase" evidence="1">
    <location>
        <begin position="7"/>
        <end position="163"/>
    </location>
</feature>
<dbReference type="InterPro" id="IPR051531">
    <property type="entry name" value="N-acetyltransferase"/>
</dbReference>
<dbReference type="GO" id="GO:0016747">
    <property type="term" value="F:acyltransferase activity, transferring groups other than amino-acyl groups"/>
    <property type="evidence" value="ECO:0007669"/>
    <property type="project" value="InterPro"/>
</dbReference>
<dbReference type="RefSeq" id="WP_091301043.1">
    <property type="nucleotide sequence ID" value="NZ_FOCE01000005.1"/>
</dbReference>
<dbReference type="InterPro" id="IPR000182">
    <property type="entry name" value="GNAT_dom"/>
</dbReference>
<evidence type="ECO:0000313" key="2">
    <source>
        <dbReference type="EMBL" id="SEN43808.1"/>
    </source>
</evidence>
<name>A0A1H8GKH5_9RHOB</name>
<dbReference type="PANTHER" id="PTHR43792:SF1">
    <property type="entry name" value="N-ACETYLTRANSFERASE DOMAIN-CONTAINING PROTEIN"/>
    <property type="match status" value="1"/>
</dbReference>
<dbReference type="AlphaFoldDB" id="A0A1H8GKH5"/>